<evidence type="ECO:0000259" key="4">
    <source>
        <dbReference type="Pfam" id="PF01494"/>
    </source>
</evidence>
<dbReference type="EMBL" id="CP012752">
    <property type="protein sequence ID" value="ALG10350.1"/>
    <property type="molecule type" value="Genomic_DNA"/>
</dbReference>
<sequence length="493" mass="53593">MDRPVLVVGAGPTGLTAAMELSRLGVPVRIVDKAPEAARTSRATDIHARTLELLVPRGVGHHLLQSGIKVTGTTLYGRGRRLITLRLDKMASRYNQVLLLDQAKTEQLLRDQVKRQGVHVEHGVELLSFTQGPEGVRAVLKSDRGEEVLDAAYLIGAEGAHSGVRHALGLSFEGRSLPDEYALADVLADGPLRRDEQALFVSPKGFVAIFPISGEWFRIMATDEGGDEGTPDLARMQELCDQTLPFPCELRGMNWSSRFRVHSRHASALRAGSVLLGGDAAHVHSPAAGQGMNAGIQDMVNLCWKLAMVYRGQAKPELLDTYQSDRLPVVVKMVRGTERLATAVPAGKRRTHQLVTRVLPLVLSPNIMHRKVSDWVGQVTVTYRGTAITHGAGRAGPLRAGDRVPDVAVHTGGNQTRLHDLLDTDRLTLLTTGPQPELAPWRHLFTDHVLAPQPGLLTKGTAMLVRPDGYLGAAGSTATLASWLDKWFERSSQ</sequence>
<dbReference type="InterPro" id="IPR050641">
    <property type="entry name" value="RIFMO-like"/>
</dbReference>
<organism evidence="5 6">
    <name type="scientific">Kibdelosporangium phytohabitans</name>
    <dbReference type="NCBI Taxonomy" id="860235"/>
    <lineage>
        <taxon>Bacteria</taxon>
        <taxon>Bacillati</taxon>
        <taxon>Actinomycetota</taxon>
        <taxon>Actinomycetes</taxon>
        <taxon>Pseudonocardiales</taxon>
        <taxon>Pseudonocardiaceae</taxon>
        <taxon>Kibdelosporangium</taxon>
    </lineage>
</organism>
<dbReference type="PANTHER" id="PTHR43004:SF19">
    <property type="entry name" value="BINDING MONOOXYGENASE, PUTATIVE (JCVI)-RELATED"/>
    <property type="match status" value="1"/>
</dbReference>
<evidence type="ECO:0000256" key="3">
    <source>
        <dbReference type="ARBA" id="ARBA00022827"/>
    </source>
</evidence>
<dbReference type="STRING" id="860235.AOZ06_28730"/>
<proteinExistence type="predicted"/>
<comment type="cofactor">
    <cofactor evidence="1">
        <name>FAD</name>
        <dbReference type="ChEBI" id="CHEBI:57692"/>
    </cofactor>
</comment>
<gene>
    <name evidence="5" type="ORF">AOZ06_28730</name>
</gene>
<dbReference type="PRINTS" id="PR00420">
    <property type="entry name" value="RNGMNOXGNASE"/>
</dbReference>
<evidence type="ECO:0000313" key="5">
    <source>
        <dbReference type="EMBL" id="ALG10350.1"/>
    </source>
</evidence>
<dbReference type="InterPro" id="IPR002938">
    <property type="entry name" value="FAD-bd"/>
</dbReference>
<dbReference type="Gene3D" id="3.40.30.120">
    <property type="match status" value="1"/>
</dbReference>
<dbReference type="Gene3D" id="3.30.70.2450">
    <property type="match status" value="1"/>
</dbReference>
<dbReference type="InterPro" id="IPR036188">
    <property type="entry name" value="FAD/NAD-bd_sf"/>
</dbReference>
<evidence type="ECO:0000313" key="6">
    <source>
        <dbReference type="Proteomes" id="UP000063699"/>
    </source>
</evidence>
<reference evidence="5 6" key="1">
    <citation type="submission" date="2015-07" db="EMBL/GenBank/DDBJ databases">
        <title>Genome sequencing of Kibdelosporangium phytohabitans.</title>
        <authorList>
            <person name="Qin S."/>
            <person name="Xing K."/>
        </authorList>
    </citation>
    <scope>NUCLEOTIDE SEQUENCE [LARGE SCALE GENOMIC DNA]</scope>
    <source>
        <strain evidence="5 6">KLBMP1111</strain>
    </source>
</reference>
<dbReference type="GO" id="GO:0016709">
    <property type="term" value="F:oxidoreductase activity, acting on paired donors, with incorporation or reduction of molecular oxygen, NAD(P)H as one donor, and incorporation of one atom of oxygen"/>
    <property type="evidence" value="ECO:0007669"/>
    <property type="project" value="UniProtKB-ARBA"/>
</dbReference>
<evidence type="ECO:0000256" key="2">
    <source>
        <dbReference type="ARBA" id="ARBA00022630"/>
    </source>
</evidence>
<dbReference type="Pfam" id="PF21274">
    <property type="entry name" value="Rng_hyd_C"/>
    <property type="match status" value="1"/>
</dbReference>
<accession>A0A0N9I645</accession>
<dbReference type="Pfam" id="PF01494">
    <property type="entry name" value="FAD_binding_3"/>
    <property type="match status" value="1"/>
</dbReference>
<keyword evidence="6" id="KW-1185">Reference proteome</keyword>
<keyword evidence="3" id="KW-0274">FAD</keyword>
<protein>
    <recommendedName>
        <fullName evidence="4">FAD-binding domain-containing protein</fullName>
    </recommendedName>
</protein>
<keyword evidence="2" id="KW-0285">Flavoprotein</keyword>
<dbReference type="AlphaFoldDB" id="A0A0N9I645"/>
<dbReference type="KEGG" id="kphy:AOZ06_28730"/>
<name>A0A0N9I645_9PSEU</name>
<evidence type="ECO:0000256" key="1">
    <source>
        <dbReference type="ARBA" id="ARBA00001974"/>
    </source>
</evidence>
<feature type="domain" description="FAD-binding" evidence="4">
    <location>
        <begin position="4"/>
        <end position="336"/>
    </location>
</feature>
<dbReference type="Proteomes" id="UP000063699">
    <property type="component" value="Chromosome"/>
</dbReference>
<dbReference type="GO" id="GO:0071949">
    <property type="term" value="F:FAD binding"/>
    <property type="evidence" value="ECO:0007669"/>
    <property type="project" value="InterPro"/>
</dbReference>
<dbReference type="PANTHER" id="PTHR43004">
    <property type="entry name" value="TRK SYSTEM POTASSIUM UPTAKE PROTEIN"/>
    <property type="match status" value="1"/>
</dbReference>
<dbReference type="Gene3D" id="3.50.50.60">
    <property type="entry name" value="FAD/NAD(P)-binding domain"/>
    <property type="match status" value="1"/>
</dbReference>
<dbReference type="SUPFAM" id="SSF51905">
    <property type="entry name" value="FAD/NAD(P)-binding domain"/>
    <property type="match status" value="1"/>
</dbReference>